<evidence type="ECO:0000313" key="2">
    <source>
        <dbReference type="Proteomes" id="UP000008142"/>
    </source>
</evidence>
<proteinExistence type="predicted"/>
<dbReference type="HOGENOM" id="CLU_1834575_0_0_1"/>
<organism evidence="2">
    <name type="scientific">Ajellomyces capsulatus (strain H88)</name>
    <name type="common">Darling's disease fungus</name>
    <name type="synonym">Histoplasma capsulatum</name>
    <dbReference type="NCBI Taxonomy" id="544711"/>
    <lineage>
        <taxon>Eukaryota</taxon>
        <taxon>Fungi</taxon>
        <taxon>Dikarya</taxon>
        <taxon>Ascomycota</taxon>
        <taxon>Pezizomycotina</taxon>
        <taxon>Eurotiomycetes</taxon>
        <taxon>Eurotiomycetidae</taxon>
        <taxon>Onygenales</taxon>
        <taxon>Ajellomycetaceae</taxon>
        <taxon>Histoplasma</taxon>
    </lineage>
</organism>
<sequence>MPHCMRTRLGSTRNPAFILRGPRVEMQFFQMAQGKTVTRSSMTRRRFEEPWRGYWYRCLIVSDDCPEPLPPPPSALGAAFNQLPLSLHPWNAANLNRPSLELNQLVLAMFRCAGHAPEPDRPVGRGPLDPSSSLYFYGYL</sequence>
<evidence type="ECO:0000313" key="1">
    <source>
        <dbReference type="EMBL" id="EGC45266.1"/>
    </source>
</evidence>
<dbReference type="AlphaFoldDB" id="F0UHD2"/>
<dbReference type="Proteomes" id="UP000008142">
    <property type="component" value="Unassembled WGS sequence"/>
</dbReference>
<dbReference type="EMBL" id="DS990638">
    <property type="protein sequence ID" value="EGC45266.1"/>
    <property type="molecule type" value="Genomic_DNA"/>
</dbReference>
<name>F0UHD2_AJEC8</name>
<accession>F0UHD2</accession>
<reference evidence="2" key="1">
    <citation type="submission" date="2008-07" db="EMBL/GenBank/DDBJ databases">
        <title>Annotation of Ajellomyces capsulatus strain H88.</title>
        <authorList>
            <person name="Champion M."/>
            <person name="Cuomo C."/>
            <person name="Ma L.-J."/>
            <person name="Henn M.R."/>
            <person name="Sil A."/>
            <person name="Goldman B."/>
            <person name="Young S.K."/>
            <person name="Kodira C.D."/>
            <person name="Zeng Q."/>
            <person name="Koehrsen M."/>
            <person name="Alvarado L."/>
            <person name="Berlin A."/>
            <person name="Borenstein D."/>
            <person name="Chen Z."/>
            <person name="Engels R."/>
            <person name="Freedman E."/>
            <person name="Gellesch M."/>
            <person name="Goldberg J."/>
            <person name="Griggs A."/>
            <person name="Gujja S."/>
            <person name="Heiman D."/>
            <person name="Hepburn T."/>
            <person name="Howarth C."/>
            <person name="Jen D."/>
            <person name="Larson L."/>
            <person name="Lewis B."/>
            <person name="Mehta T."/>
            <person name="Park D."/>
            <person name="Pearson M."/>
            <person name="Roberts A."/>
            <person name="Saif S."/>
            <person name="Shea T."/>
            <person name="Shenoy N."/>
            <person name="Sisk P."/>
            <person name="Stolte C."/>
            <person name="Sykes S."/>
            <person name="Walk T."/>
            <person name="White J."/>
            <person name="Yandava C."/>
            <person name="Klein B."/>
            <person name="McEwen J.G."/>
            <person name="Puccia R."/>
            <person name="Goldman G.H."/>
            <person name="Felipe M.S."/>
            <person name="Nino-Vega G."/>
            <person name="San-Blas G."/>
            <person name="Taylor J."/>
            <person name="Mendoza L."/>
            <person name="Galagan J."/>
            <person name="Nusbaum C."/>
            <person name="Birren B."/>
        </authorList>
    </citation>
    <scope>NUCLEOTIDE SEQUENCE [LARGE SCALE GENOMIC DNA]</scope>
    <source>
        <strain evidence="2">H88</strain>
    </source>
</reference>
<protein>
    <submittedName>
        <fullName evidence="1">Predicted protein</fullName>
    </submittedName>
</protein>
<gene>
    <name evidence="1" type="ORF">HCEG_04481</name>
</gene>